<dbReference type="SUPFAM" id="SSF53335">
    <property type="entry name" value="S-adenosyl-L-methionine-dependent methyltransferases"/>
    <property type="match status" value="1"/>
</dbReference>
<dbReference type="CDD" id="cd11715">
    <property type="entry name" value="THUMP_AdoMetMT"/>
    <property type="match status" value="1"/>
</dbReference>
<dbReference type="GO" id="GO:0070043">
    <property type="term" value="F:rRNA (guanine-N7-)-methyltransferase activity"/>
    <property type="evidence" value="ECO:0007669"/>
    <property type="project" value="TreeGrafter"/>
</dbReference>
<evidence type="ECO:0000313" key="4">
    <source>
        <dbReference type="EMBL" id="OLP89726.1"/>
    </source>
</evidence>
<dbReference type="InterPro" id="IPR029063">
    <property type="entry name" value="SAM-dependent_MTases_sf"/>
</dbReference>
<dbReference type="PANTHER" id="PTHR47313">
    <property type="entry name" value="RIBOSOMAL RNA LARGE SUBUNIT METHYLTRANSFERASE K/L"/>
    <property type="match status" value="1"/>
</dbReference>
<proteinExistence type="predicted"/>
<dbReference type="OrthoDB" id="416496at2759"/>
<accession>A0A1Q9D3M4</accession>
<dbReference type="Gene3D" id="3.30.2130.30">
    <property type="match status" value="1"/>
</dbReference>
<dbReference type="OMA" id="DPLCHNG"/>
<gene>
    <name evidence="4" type="ORF">AK812_SmicGene28783</name>
</gene>
<dbReference type="EMBL" id="LSRX01000748">
    <property type="protein sequence ID" value="OLP89726.1"/>
    <property type="molecule type" value="Genomic_DNA"/>
</dbReference>
<keyword evidence="1" id="KW-0489">Methyltransferase</keyword>
<dbReference type="InterPro" id="IPR054170">
    <property type="entry name" value="RlmL_1st"/>
</dbReference>
<feature type="region of interest" description="Disordered" evidence="2">
    <location>
        <begin position="505"/>
        <end position="565"/>
    </location>
</feature>
<dbReference type="AlphaFoldDB" id="A0A1Q9D3M4"/>
<protein>
    <recommendedName>
        <fullName evidence="3">RlmL ferredoxin-like domain-containing protein</fullName>
    </recommendedName>
</protein>
<feature type="compositionally biased region" description="Polar residues" evidence="2">
    <location>
        <begin position="522"/>
        <end position="532"/>
    </location>
</feature>
<keyword evidence="1" id="KW-0808">Transferase</keyword>
<organism evidence="4 5">
    <name type="scientific">Symbiodinium microadriaticum</name>
    <name type="common">Dinoflagellate</name>
    <name type="synonym">Zooxanthella microadriatica</name>
    <dbReference type="NCBI Taxonomy" id="2951"/>
    <lineage>
        <taxon>Eukaryota</taxon>
        <taxon>Sar</taxon>
        <taxon>Alveolata</taxon>
        <taxon>Dinophyceae</taxon>
        <taxon>Suessiales</taxon>
        <taxon>Symbiodiniaceae</taxon>
        <taxon>Symbiodinium</taxon>
    </lineage>
</organism>
<evidence type="ECO:0000256" key="2">
    <source>
        <dbReference type="SAM" id="MobiDB-lite"/>
    </source>
</evidence>
<evidence type="ECO:0000313" key="5">
    <source>
        <dbReference type="Proteomes" id="UP000186817"/>
    </source>
</evidence>
<evidence type="ECO:0000256" key="1">
    <source>
        <dbReference type="ARBA" id="ARBA00022603"/>
    </source>
</evidence>
<comment type="caution">
    <text evidence="4">The sequence shown here is derived from an EMBL/GenBank/DDBJ whole genome shotgun (WGS) entry which is preliminary data.</text>
</comment>
<sequence length="622" mass="69264">MSAEGVSKSSNDGMSASSVAAVARGAAARGSQLEAAALSRVVQPRRLFFDTAPGLEPMLQRELQALGILRGRAERYHGGLYIEAPESLLWRAALQSRLLLGGRLGVGELFHAGYESTLANYVAGVPWPDYMWFGAEPAKPPLKVHTENSRLYHTDVIERAVLNGIERRRQFFMNLRLQRNEDEIFYGRQDKERPRPDLPTLHVDLKRNECDLSVATTAVPQLRAYSLAVEEKDEHQEGRGSAWTLGDSHAAACVLKSQCLELLEECGKAERHLCVWDPFCGRGKLLLEALGLALGVPPASPVMQMPFQEFPNFDQARFREVVRSLELSPSPHISKLVLVGSHADADVIHLANRNLQAFARALPRPRSGPASLIWPLPSGDVAEKEDPMSISKRRLPCSVTFQHKDPESMLETLRGHPTMILTNVPYGNKADAKKDRRLYARFGKMLKAEQAHGYLKGIYCLSAREDFKRFSGLDWRTELRFECSGVQVELLRWTGRRAPSIPRVEREKVPKQVPTETHEEVSTANPASSTTALGRKSKRRMAASTSHGAVAMPPAKAKRTRDEHQKENRYAHDLHVEMLRAESLPALRGKYMHDNPFLGTGSAYRRAPAGGFVCDVSVAEKP</sequence>
<dbReference type="Pfam" id="PF22020">
    <property type="entry name" value="RlmL_1st"/>
    <property type="match status" value="1"/>
</dbReference>
<name>A0A1Q9D3M4_SYMMI</name>
<dbReference type="PANTHER" id="PTHR47313:SF1">
    <property type="entry name" value="RIBOSOMAL RNA LARGE SUBUNIT METHYLTRANSFERASE K_L"/>
    <property type="match status" value="1"/>
</dbReference>
<dbReference type="Proteomes" id="UP000186817">
    <property type="component" value="Unassembled WGS sequence"/>
</dbReference>
<evidence type="ECO:0000259" key="3">
    <source>
        <dbReference type="Pfam" id="PF22020"/>
    </source>
</evidence>
<dbReference type="GO" id="GO:0008990">
    <property type="term" value="F:rRNA (guanine-N2-)-methyltransferase activity"/>
    <property type="evidence" value="ECO:0007669"/>
    <property type="project" value="TreeGrafter"/>
</dbReference>
<dbReference type="Gene3D" id="3.40.50.150">
    <property type="entry name" value="Vaccinia Virus protein VP39"/>
    <property type="match status" value="1"/>
</dbReference>
<keyword evidence="5" id="KW-1185">Reference proteome</keyword>
<reference evidence="4 5" key="1">
    <citation type="submission" date="2016-02" db="EMBL/GenBank/DDBJ databases">
        <title>Genome analysis of coral dinoflagellate symbionts highlights evolutionary adaptations to a symbiotic lifestyle.</title>
        <authorList>
            <person name="Aranda M."/>
            <person name="Li Y."/>
            <person name="Liew Y.J."/>
            <person name="Baumgarten S."/>
            <person name="Simakov O."/>
            <person name="Wilson M."/>
            <person name="Piel J."/>
            <person name="Ashoor H."/>
            <person name="Bougouffa S."/>
            <person name="Bajic V.B."/>
            <person name="Ryu T."/>
            <person name="Ravasi T."/>
            <person name="Bayer T."/>
            <person name="Micklem G."/>
            <person name="Kim H."/>
            <person name="Bhak J."/>
            <person name="Lajeunesse T.C."/>
            <person name="Voolstra C.R."/>
        </authorList>
    </citation>
    <scope>NUCLEOTIDE SEQUENCE [LARGE SCALE GENOMIC DNA]</scope>
    <source>
        <strain evidence="4 5">CCMP2467</strain>
    </source>
</reference>
<feature type="compositionally biased region" description="Basic and acidic residues" evidence="2">
    <location>
        <begin position="505"/>
        <end position="521"/>
    </location>
</feature>
<feature type="domain" description="RlmL ferredoxin-like" evidence="3">
    <location>
        <begin position="47"/>
        <end position="98"/>
    </location>
</feature>